<comment type="caution">
    <text evidence="1">The sequence shown here is derived from an EMBL/GenBank/DDBJ whole genome shotgun (WGS) entry which is preliminary data.</text>
</comment>
<evidence type="ECO:0000313" key="1">
    <source>
        <dbReference type="EMBL" id="RIA91672.1"/>
    </source>
</evidence>
<dbReference type="AlphaFoldDB" id="A0A397T1I2"/>
<accession>A0A397T1I2</accession>
<evidence type="ECO:0000313" key="2">
    <source>
        <dbReference type="Proteomes" id="UP000265703"/>
    </source>
</evidence>
<sequence length="184" mass="21941">MTSKIFFEDLPEITNEIIQYFHHDYKTLYSCILINRSWCRLAIPLLWEDPFSKKYPKNYHFIEVLLHNLNEDDKTELHEYEINSELFPSNTLFNYPSFIKSLNIKKIMFSIKKWVTTFGTSTTAPSYFIQNTPSCLNFLIFKLLFKIFIETKVNLYTFEAEDISDSPCNSYNIHPYEKSLCDFC</sequence>
<name>A0A397T1I2_9GLOM</name>
<proteinExistence type="predicted"/>
<protein>
    <recommendedName>
        <fullName evidence="3">F-box domain-containing protein</fullName>
    </recommendedName>
</protein>
<dbReference type="Proteomes" id="UP000265703">
    <property type="component" value="Unassembled WGS sequence"/>
</dbReference>
<evidence type="ECO:0008006" key="3">
    <source>
        <dbReference type="Google" id="ProtNLM"/>
    </source>
</evidence>
<organism evidence="1 2">
    <name type="scientific">Glomus cerebriforme</name>
    <dbReference type="NCBI Taxonomy" id="658196"/>
    <lineage>
        <taxon>Eukaryota</taxon>
        <taxon>Fungi</taxon>
        <taxon>Fungi incertae sedis</taxon>
        <taxon>Mucoromycota</taxon>
        <taxon>Glomeromycotina</taxon>
        <taxon>Glomeromycetes</taxon>
        <taxon>Glomerales</taxon>
        <taxon>Glomeraceae</taxon>
        <taxon>Glomus</taxon>
    </lineage>
</organism>
<gene>
    <name evidence="1" type="ORF">C1645_821679</name>
</gene>
<keyword evidence="2" id="KW-1185">Reference proteome</keyword>
<dbReference type="EMBL" id="QKYT01000145">
    <property type="protein sequence ID" value="RIA91672.1"/>
    <property type="molecule type" value="Genomic_DNA"/>
</dbReference>
<dbReference type="OrthoDB" id="2351154at2759"/>
<reference evidence="1 2" key="1">
    <citation type="submission" date="2018-06" db="EMBL/GenBank/DDBJ databases">
        <title>Comparative genomics reveals the genomic features of Rhizophagus irregularis, R. cerebriforme, R. diaphanum and Gigaspora rosea, and their symbiotic lifestyle signature.</title>
        <authorList>
            <person name="Morin E."/>
            <person name="San Clemente H."/>
            <person name="Chen E.C.H."/>
            <person name="De La Providencia I."/>
            <person name="Hainaut M."/>
            <person name="Kuo A."/>
            <person name="Kohler A."/>
            <person name="Murat C."/>
            <person name="Tang N."/>
            <person name="Roy S."/>
            <person name="Loubradou J."/>
            <person name="Henrissat B."/>
            <person name="Grigoriev I.V."/>
            <person name="Corradi N."/>
            <person name="Roux C."/>
            <person name="Martin F.M."/>
        </authorList>
    </citation>
    <scope>NUCLEOTIDE SEQUENCE [LARGE SCALE GENOMIC DNA]</scope>
    <source>
        <strain evidence="1 2">DAOM 227022</strain>
    </source>
</reference>